<dbReference type="GO" id="GO:0072562">
    <property type="term" value="C:blood microparticle"/>
    <property type="evidence" value="ECO:0007669"/>
    <property type="project" value="TreeGrafter"/>
</dbReference>
<gene>
    <name evidence="9" type="ORF">PECUL_23A049393</name>
</gene>
<evidence type="ECO:0000313" key="10">
    <source>
        <dbReference type="Proteomes" id="UP001295444"/>
    </source>
</evidence>
<evidence type="ECO:0000256" key="4">
    <source>
        <dbReference type="ARBA" id="ARBA00022621"/>
    </source>
</evidence>
<dbReference type="GO" id="GO:0019825">
    <property type="term" value="F:oxygen binding"/>
    <property type="evidence" value="ECO:0007669"/>
    <property type="project" value="InterPro"/>
</dbReference>
<dbReference type="SUPFAM" id="SSF46458">
    <property type="entry name" value="Globin-like"/>
    <property type="match status" value="1"/>
</dbReference>
<dbReference type="Pfam" id="PF00042">
    <property type="entry name" value="Globin"/>
    <property type="match status" value="1"/>
</dbReference>
<evidence type="ECO:0000313" key="9">
    <source>
        <dbReference type="EMBL" id="CAH2306788.1"/>
    </source>
</evidence>
<organism evidence="9 10">
    <name type="scientific">Pelobates cultripes</name>
    <name type="common">Western spadefoot toad</name>
    <dbReference type="NCBI Taxonomy" id="61616"/>
    <lineage>
        <taxon>Eukaryota</taxon>
        <taxon>Metazoa</taxon>
        <taxon>Chordata</taxon>
        <taxon>Craniata</taxon>
        <taxon>Vertebrata</taxon>
        <taxon>Euteleostomi</taxon>
        <taxon>Amphibia</taxon>
        <taxon>Batrachia</taxon>
        <taxon>Anura</taxon>
        <taxon>Pelobatoidea</taxon>
        <taxon>Pelobatidae</taxon>
        <taxon>Pelobates</taxon>
    </lineage>
</organism>
<comment type="similarity">
    <text evidence="1 7">Belongs to the globin family.</text>
</comment>
<evidence type="ECO:0000256" key="5">
    <source>
        <dbReference type="ARBA" id="ARBA00022723"/>
    </source>
</evidence>
<dbReference type="AlphaFoldDB" id="A0AAD1WHZ5"/>
<evidence type="ECO:0000256" key="1">
    <source>
        <dbReference type="ARBA" id="ARBA00008705"/>
    </source>
</evidence>
<evidence type="ECO:0000256" key="2">
    <source>
        <dbReference type="ARBA" id="ARBA00022448"/>
    </source>
</evidence>
<dbReference type="PROSITE" id="PS01033">
    <property type="entry name" value="GLOBIN"/>
    <property type="match status" value="1"/>
</dbReference>
<dbReference type="PANTHER" id="PTHR11442:SF48">
    <property type="entry name" value="HEMOGLOBIN SUBUNIT ALPHA"/>
    <property type="match status" value="1"/>
</dbReference>
<keyword evidence="4 7" id="KW-0561">Oxygen transport</keyword>
<dbReference type="EMBL" id="OW240918">
    <property type="protein sequence ID" value="CAH2306788.1"/>
    <property type="molecule type" value="Genomic_DNA"/>
</dbReference>
<dbReference type="GO" id="GO:0043177">
    <property type="term" value="F:organic acid binding"/>
    <property type="evidence" value="ECO:0007669"/>
    <property type="project" value="TreeGrafter"/>
</dbReference>
<dbReference type="GO" id="GO:0031720">
    <property type="term" value="F:haptoglobin binding"/>
    <property type="evidence" value="ECO:0007669"/>
    <property type="project" value="TreeGrafter"/>
</dbReference>
<dbReference type="InterPro" id="IPR002338">
    <property type="entry name" value="Hemoglobin_a-typ"/>
</dbReference>
<feature type="domain" description="Globin" evidence="8">
    <location>
        <begin position="2"/>
        <end position="142"/>
    </location>
</feature>
<dbReference type="GO" id="GO:0020037">
    <property type="term" value="F:heme binding"/>
    <property type="evidence" value="ECO:0007669"/>
    <property type="project" value="InterPro"/>
</dbReference>
<dbReference type="GO" id="GO:0005833">
    <property type="term" value="C:hemoglobin complex"/>
    <property type="evidence" value="ECO:0007669"/>
    <property type="project" value="InterPro"/>
</dbReference>
<evidence type="ECO:0000256" key="3">
    <source>
        <dbReference type="ARBA" id="ARBA00022617"/>
    </source>
</evidence>
<keyword evidence="3 7" id="KW-0349">Heme</keyword>
<dbReference type="GO" id="GO:0046872">
    <property type="term" value="F:metal ion binding"/>
    <property type="evidence" value="ECO:0007669"/>
    <property type="project" value="UniProtKB-KW"/>
</dbReference>
<evidence type="ECO:0000256" key="6">
    <source>
        <dbReference type="ARBA" id="ARBA00023004"/>
    </source>
</evidence>
<dbReference type="InterPro" id="IPR012292">
    <property type="entry name" value="Globin/Proto"/>
</dbReference>
<dbReference type="PANTHER" id="PTHR11442">
    <property type="entry name" value="HEMOGLOBIN FAMILY MEMBER"/>
    <property type="match status" value="1"/>
</dbReference>
<keyword evidence="5" id="KW-0479">Metal-binding</keyword>
<dbReference type="GO" id="GO:0004601">
    <property type="term" value="F:peroxidase activity"/>
    <property type="evidence" value="ECO:0007669"/>
    <property type="project" value="TreeGrafter"/>
</dbReference>
<dbReference type="GO" id="GO:0005344">
    <property type="term" value="F:oxygen carrier activity"/>
    <property type="evidence" value="ECO:0007669"/>
    <property type="project" value="UniProtKB-KW"/>
</dbReference>
<dbReference type="CDD" id="cd08927">
    <property type="entry name" value="Hb-alpha-like"/>
    <property type="match status" value="1"/>
</dbReference>
<keyword evidence="6" id="KW-0408">Iron</keyword>
<accession>A0AAD1WHZ5</accession>
<dbReference type="Proteomes" id="UP001295444">
    <property type="component" value="Chromosome 07"/>
</dbReference>
<dbReference type="InterPro" id="IPR050056">
    <property type="entry name" value="Hemoglobin_oxygen_transport"/>
</dbReference>
<name>A0AAD1WHZ5_PELCU</name>
<sequence>MALTADDKKVIKCFWPLLSGCSEELGAEAMGRMFITEKRTKTYFPSFDLTPKSTHLKAHGKKVIDALTEAVNHLDNIQGALNKLSDLHAYDLRVDPGNFPLLAQNILVVTAIHFHDKFDICTHIALDKFLDRVACVLTSKYR</sequence>
<dbReference type="FunFam" id="1.10.490.10:FF:000002">
    <property type="entry name" value="Hemoglobin subunit alpha"/>
    <property type="match status" value="1"/>
</dbReference>
<evidence type="ECO:0000259" key="8">
    <source>
        <dbReference type="PROSITE" id="PS01033"/>
    </source>
</evidence>
<protein>
    <submittedName>
        <fullName evidence="9">Alpha-globin D subunit</fullName>
    </submittedName>
</protein>
<dbReference type="GO" id="GO:0042744">
    <property type="term" value="P:hydrogen peroxide catabolic process"/>
    <property type="evidence" value="ECO:0007669"/>
    <property type="project" value="TreeGrafter"/>
</dbReference>
<dbReference type="Gene3D" id="1.10.490.10">
    <property type="entry name" value="Globins"/>
    <property type="match status" value="1"/>
</dbReference>
<reference evidence="9" key="1">
    <citation type="submission" date="2022-03" db="EMBL/GenBank/DDBJ databases">
        <authorList>
            <person name="Alioto T."/>
            <person name="Alioto T."/>
            <person name="Gomez Garrido J."/>
        </authorList>
    </citation>
    <scope>NUCLEOTIDE SEQUENCE</scope>
</reference>
<dbReference type="GO" id="GO:0031838">
    <property type="term" value="C:haptoglobin-hemoglobin complex"/>
    <property type="evidence" value="ECO:0007669"/>
    <property type="project" value="TreeGrafter"/>
</dbReference>
<dbReference type="InterPro" id="IPR009050">
    <property type="entry name" value="Globin-like_sf"/>
</dbReference>
<keyword evidence="2 7" id="KW-0813">Transport</keyword>
<evidence type="ECO:0000256" key="7">
    <source>
        <dbReference type="RuleBase" id="RU000356"/>
    </source>
</evidence>
<dbReference type="InterPro" id="IPR000971">
    <property type="entry name" value="Globin"/>
</dbReference>
<proteinExistence type="inferred from homology"/>
<dbReference type="PRINTS" id="PR00612">
    <property type="entry name" value="ALPHAHAEM"/>
</dbReference>
<keyword evidence="10" id="KW-1185">Reference proteome</keyword>